<dbReference type="RefSeq" id="WP_131598245.1">
    <property type="nucleotide sequence ID" value="NZ_PSZO01000001.1"/>
</dbReference>
<dbReference type="AlphaFoldDB" id="A0A4R0XNA2"/>
<keyword evidence="4 8" id="KW-0812">Transmembrane</keyword>
<keyword evidence="7 8" id="KW-0472">Membrane</keyword>
<dbReference type="Proteomes" id="UP000294192">
    <property type="component" value="Unassembled WGS sequence"/>
</dbReference>
<evidence type="ECO:0000313" key="10">
    <source>
        <dbReference type="Proteomes" id="UP000294192"/>
    </source>
</evidence>
<keyword evidence="2" id="KW-0813">Transport</keyword>
<keyword evidence="5 8" id="KW-1133">Transmembrane helix</keyword>
<dbReference type="PANTHER" id="PTHR32024:SF1">
    <property type="entry name" value="KTR SYSTEM POTASSIUM UPTAKE PROTEIN B"/>
    <property type="match status" value="1"/>
</dbReference>
<evidence type="ECO:0000313" key="9">
    <source>
        <dbReference type="EMBL" id="TCG12042.1"/>
    </source>
</evidence>
<evidence type="ECO:0000256" key="1">
    <source>
        <dbReference type="ARBA" id="ARBA00004651"/>
    </source>
</evidence>
<reference evidence="9 10" key="1">
    <citation type="submission" date="2018-02" db="EMBL/GenBank/DDBJ databases">
        <title>Mycoplasma marinum and Mycoplasma todarodis sp. nov., moderately halophilic and psychrotolerant mycoplasmas isolated from cephalopods.</title>
        <authorList>
            <person name="Viver T."/>
        </authorList>
    </citation>
    <scope>NUCLEOTIDE SEQUENCE [LARGE SCALE GENOMIC DNA]</scope>
    <source>
        <strain evidence="9 10">PE</strain>
    </source>
</reference>
<feature type="transmembrane region" description="Helical" evidence="8">
    <location>
        <begin position="380"/>
        <end position="398"/>
    </location>
</feature>
<comment type="caution">
    <text evidence="9">The sequence shown here is derived from an EMBL/GenBank/DDBJ whole genome shotgun (WGS) entry which is preliminary data.</text>
</comment>
<feature type="transmembrane region" description="Helical" evidence="8">
    <location>
        <begin position="157"/>
        <end position="179"/>
    </location>
</feature>
<evidence type="ECO:0000256" key="4">
    <source>
        <dbReference type="ARBA" id="ARBA00022692"/>
    </source>
</evidence>
<evidence type="ECO:0000256" key="6">
    <source>
        <dbReference type="ARBA" id="ARBA00023065"/>
    </source>
</evidence>
<evidence type="ECO:0000256" key="5">
    <source>
        <dbReference type="ARBA" id="ARBA00022989"/>
    </source>
</evidence>
<evidence type="ECO:0000256" key="7">
    <source>
        <dbReference type="ARBA" id="ARBA00023136"/>
    </source>
</evidence>
<feature type="transmembrane region" description="Helical" evidence="8">
    <location>
        <begin position="496"/>
        <end position="517"/>
    </location>
</feature>
<name>A0A4R0XNA2_9MOLU</name>
<gene>
    <name evidence="9" type="ORF">C4B24_00355</name>
</gene>
<comment type="subcellular location">
    <subcellularLocation>
        <location evidence="1">Cell membrane</location>
        <topology evidence="1">Multi-pass membrane protein</topology>
    </subcellularLocation>
</comment>
<dbReference type="GO" id="GO:0008324">
    <property type="term" value="F:monoatomic cation transmembrane transporter activity"/>
    <property type="evidence" value="ECO:0007669"/>
    <property type="project" value="InterPro"/>
</dbReference>
<keyword evidence="3" id="KW-1003">Cell membrane</keyword>
<feature type="transmembrane region" description="Helical" evidence="8">
    <location>
        <begin position="235"/>
        <end position="255"/>
    </location>
</feature>
<dbReference type="OrthoDB" id="9810952at2"/>
<dbReference type="Pfam" id="PF02386">
    <property type="entry name" value="TrkH"/>
    <property type="match status" value="1"/>
</dbReference>
<feature type="transmembrane region" description="Helical" evidence="8">
    <location>
        <begin position="275"/>
        <end position="298"/>
    </location>
</feature>
<protein>
    <recommendedName>
        <fullName evidence="11">Potassium transporter KtrB</fullName>
    </recommendedName>
</protein>
<dbReference type="GO" id="GO:0005886">
    <property type="term" value="C:plasma membrane"/>
    <property type="evidence" value="ECO:0007669"/>
    <property type="project" value="UniProtKB-SubCell"/>
</dbReference>
<sequence length="536" mass="59647">MLFKNKNKNTKKTNSKNLSQKSYDGQWFKKLIYRIKSLSILKHILIFYLFITFIGSAVLMLPFSHKVPIKYIDALFTSASAFSDTGLVTMQTSTTWTIFGQATISILILFGGIGWFALKIFFFNILFGKPISLTSRTALSAERGNVRIGETRQLIKVSVIAIFTMMTIAGLILSIYFYFSNTFWVGGPGANMGMNPHGNWDLSIRYGVFHSISAINNAGFDIMGGHSIAPYFSDYFVQIIFIVLFVFGGIGYPVIYDVWQFFKYKREGKKFKFSLFTKISCITYFLISIIGIAITFGIETTAKSTVNNPSFWSSTELLFDGQGIGEGQVMTTSNKTMALIFNTLSTRNAGFGTINLHHFTSATLVVHSVMMFIGSAPSSTAGGIRTTTFAIVVIGFWTKIRGKSSARVFKRRLNRDTVWNAYVVTTISVFLVIVATLIATTSFNTHGGHIKFGANYDNQRTPSYDFIDLFFEVSSAFGTTGLSTGLTSQLNNATKILLVIIMFIGQLGVSSTIFAFGSKKQRSRHYKYVEEDVTIG</sequence>
<organism evidence="9 10">
    <name type="scientific">Mycoplasma marinum</name>
    <dbReference type="NCBI Taxonomy" id="1937190"/>
    <lineage>
        <taxon>Bacteria</taxon>
        <taxon>Bacillati</taxon>
        <taxon>Mycoplasmatota</taxon>
        <taxon>Mollicutes</taxon>
        <taxon>Mycoplasmataceae</taxon>
        <taxon>Mycoplasma</taxon>
    </lineage>
</organism>
<dbReference type="PANTHER" id="PTHR32024">
    <property type="entry name" value="TRK SYSTEM POTASSIUM UPTAKE PROTEIN TRKG-RELATED"/>
    <property type="match status" value="1"/>
</dbReference>
<accession>A0A4R0XNA2</accession>
<feature type="transmembrane region" description="Helical" evidence="8">
    <location>
        <begin position="419"/>
        <end position="439"/>
    </location>
</feature>
<dbReference type="InterPro" id="IPR003445">
    <property type="entry name" value="Cat_transpt"/>
</dbReference>
<feature type="transmembrane region" description="Helical" evidence="8">
    <location>
        <begin position="98"/>
        <end position="127"/>
    </location>
</feature>
<keyword evidence="6" id="KW-0406">Ion transport</keyword>
<evidence type="ECO:0000256" key="8">
    <source>
        <dbReference type="SAM" id="Phobius"/>
    </source>
</evidence>
<feature type="transmembrane region" description="Helical" evidence="8">
    <location>
        <begin position="44"/>
        <end position="63"/>
    </location>
</feature>
<keyword evidence="10" id="KW-1185">Reference proteome</keyword>
<evidence type="ECO:0000256" key="2">
    <source>
        <dbReference type="ARBA" id="ARBA00022448"/>
    </source>
</evidence>
<proteinExistence type="predicted"/>
<dbReference type="EMBL" id="PSZO01000001">
    <property type="protein sequence ID" value="TCG12042.1"/>
    <property type="molecule type" value="Genomic_DNA"/>
</dbReference>
<dbReference type="GO" id="GO:0030001">
    <property type="term" value="P:metal ion transport"/>
    <property type="evidence" value="ECO:0007669"/>
    <property type="project" value="UniProtKB-ARBA"/>
</dbReference>
<evidence type="ECO:0008006" key="11">
    <source>
        <dbReference type="Google" id="ProtNLM"/>
    </source>
</evidence>
<evidence type="ECO:0000256" key="3">
    <source>
        <dbReference type="ARBA" id="ARBA00022475"/>
    </source>
</evidence>